<accession>A0ABU2BVD4</accession>
<keyword evidence="3" id="KW-0732">Signal</keyword>
<proteinExistence type="predicted"/>
<dbReference type="GO" id="GO:0051301">
    <property type="term" value="P:cell division"/>
    <property type="evidence" value="ECO:0007669"/>
    <property type="project" value="UniProtKB-KW"/>
</dbReference>
<feature type="signal peptide" evidence="3">
    <location>
        <begin position="1"/>
        <end position="30"/>
    </location>
</feature>
<keyword evidence="4" id="KW-0131">Cell cycle</keyword>
<reference evidence="4 5" key="1">
    <citation type="submission" date="2023-07" db="EMBL/GenBank/DDBJ databases">
        <title>Sequencing the genomes of 1000 actinobacteria strains.</title>
        <authorList>
            <person name="Klenk H.-P."/>
        </authorList>
    </citation>
    <scope>NUCLEOTIDE SEQUENCE [LARGE SCALE GENOMIC DNA]</scope>
    <source>
        <strain evidence="4 5">DSM 19426</strain>
    </source>
</reference>
<evidence type="ECO:0000313" key="5">
    <source>
        <dbReference type="Proteomes" id="UP001183648"/>
    </source>
</evidence>
<evidence type="ECO:0000256" key="1">
    <source>
        <dbReference type="SAM" id="MobiDB-lite"/>
    </source>
</evidence>
<organism evidence="4 5">
    <name type="scientific">Nocardioides marmoribigeumensis</name>
    <dbReference type="NCBI Taxonomy" id="433649"/>
    <lineage>
        <taxon>Bacteria</taxon>
        <taxon>Bacillati</taxon>
        <taxon>Actinomycetota</taxon>
        <taxon>Actinomycetes</taxon>
        <taxon>Propionibacteriales</taxon>
        <taxon>Nocardioidaceae</taxon>
        <taxon>Nocardioides</taxon>
    </lineage>
</organism>
<dbReference type="EMBL" id="JAVDYG010000001">
    <property type="protein sequence ID" value="MDR7362600.1"/>
    <property type="molecule type" value="Genomic_DNA"/>
</dbReference>
<evidence type="ECO:0000313" key="4">
    <source>
        <dbReference type="EMBL" id="MDR7362600.1"/>
    </source>
</evidence>
<keyword evidence="2" id="KW-0472">Membrane</keyword>
<evidence type="ECO:0000256" key="3">
    <source>
        <dbReference type="SAM" id="SignalP"/>
    </source>
</evidence>
<dbReference type="RefSeq" id="WP_310301905.1">
    <property type="nucleotide sequence ID" value="NZ_JAVDYG010000001.1"/>
</dbReference>
<evidence type="ECO:0000256" key="2">
    <source>
        <dbReference type="SAM" id="Phobius"/>
    </source>
</evidence>
<feature type="chain" id="PRO_5046392622" evidence="3">
    <location>
        <begin position="31"/>
        <end position="408"/>
    </location>
</feature>
<protein>
    <submittedName>
        <fullName evidence="4">Cell division septation protein DedD</fullName>
    </submittedName>
</protein>
<feature type="compositionally biased region" description="Low complexity" evidence="1">
    <location>
        <begin position="341"/>
        <end position="351"/>
    </location>
</feature>
<dbReference type="Proteomes" id="UP001183648">
    <property type="component" value="Unassembled WGS sequence"/>
</dbReference>
<comment type="caution">
    <text evidence="4">The sequence shown here is derived from an EMBL/GenBank/DDBJ whole genome shotgun (WGS) entry which is preliminary data.</text>
</comment>
<feature type="region of interest" description="Disordered" evidence="1">
    <location>
        <begin position="324"/>
        <end position="355"/>
    </location>
</feature>
<sequence length="408" mass="42233">MTKRGAAGAALIALGLATTSVGFLSTTATAVPKGAPPGNNGTVKVENVLVDSKDTGRPENNPHLPCSFTVEWWNFEKGDFYSNVSFVLQAPTRNNRTMTVDGPSKVFIGEDPANGAGAKNGRDASVKYTLHFTGAPHPVQGFHVKLTTRNQHSQGADTKYKVFWVDSCDTPPSTTTPPPYTCPEGTDWVDTNENGVVEEGECVEIAPSSSTASSPPPPYTCPEGTDWVDTNENGVVEEGECVEIAPSSSTASSPPPPYTCPDGTEWIDTNENGVVEEGECVEIAPSSSTASSPPPSVFTCPDGFEWADLNDNGIVEEGECVQVAPTSATSNPTEPVKKPTKSTTPTVLPTSATSNPAVAPTAVDAGLPGGGDGPAVPSSLLILLGAAMAVLGLGIGFVPVVARGKHSH</sequence>
<feature type="transmembrane region" description="Helical" evidence="2">
    <location>
        <begin position="380"/>
        <end position="402"/>
    </location>
</feature>
<keyword evidence="4" id="KW-0132">Cell division</keyword>
<gene>
    <name evidence="4" type="ORF">J2S63_002153</name>
</gene>
<keyword evidence="5" id="KW-1185">Reference proteome</keyword>
<name>A0ABU2BVD4_9ACTN</name>
<feature type="region of interest" description="Disordered" evidence="1">
    <location>
        <begin position="205"/>
        <end position="225"/>
    </location>
</feature>
<keyword evidence="2" id="KW-1133">Transmembrane helix</keyword>
<keyword evidence="2" id="KW-0812">Transmembrane</keyword>